<keyword evidence="1" id="KW-0238">DNA-binding</keyword>
<dbReference type="Pfam" id="PF00440">
    <property type="entry name" value="TetR_N"/>
    <property type="match status" value="1"/>
</dbReference>
<proteinExistence type="predicted"/>
<keyword evidence="3" id="KW-1185">Reference proteome</keyword>
<accession>A0A5B9DD07</accession>
<reference evidence="2 3" key="1">
    <citation type="journal article" date="2020" name="Nature">
        <title>Isolation of an archaeon at the prokaryote-eukaryote interface.</title>
        <authorList>
            <person name="Imachi H."/>
            <person name="Nobu M.K."/>
            <person name="Nakahara N."/>
            <person name="Morono Y."/>
            <person name="Ogawara M."/>
            <person name="Takaki Y."/>
            <person name="Takano Y."/>
            <person name="Uematsu K."/>
            <person name="Ikuta T."/>
            <person name="Ito M."/>
            <person name="Matsui Y."/>
            <person name="Miyazaki M."/>
            <person name="Murata K."/>
            <person name="Saito Y."/>
            <person name="Sakai S."/>
            <person name="Song C."/>
            <person name="Tasumi E."/>
            <person name="Yamanaka Y."/>
            <person name="Yamaguchi T."/>
            <person name="Kamagata Y."/>
            <person name="Tamaki H."/>
            <person name="Takai K."/>
        </authorList>
    </citation>
    <scope>NUCLEOTIDE SEQUENCE [LARGE SCALE GENOMIC DNA]</scope>
    <source>
        <strain evidence="2 3">MK-D1</strain>
    </source>
</reference>
<protein>
    <submittedName>
        <fullName evidence="2">TetR/AcrR family transcriptional regulator</fullName>
    </submittedName>
</protein>
<name>A0A5B9DD07_9ARCH</name>
<dbReference type="Proteomes" id="UP000321408">
    <property type="component" value="Chromosome"/>
</dbReference>
<dbReference type="SUPFAM" id="SSF46689">
    <property type="entry name" value="Homeodomain-like"/>
    <property type="match status" value="1"/>
</dbReference>
<evidence type="ECO:0000313" key="2">
    <source>
        <dbReference type="EMBL" id="QEE16875.2"/>
    </source>
</evidence>
<organism evidence="2 3">
    <name type="scientific">Promethearchaeum syntrophicum</name>
    <dbReference type="NCBI Taxonomy" id="2594042"/>
    <lineage>
        <taxon>Archaea</taxon>
        <taxon>Promethearchaeati</taxon>
        <taxon>Promethearchaeota</taxon>
        <taxon>Promethearchaeia</taxon>
        <taxon>Promethearchaeales</taxon>
        <taxon>Promethearchaeaceae</taxon>
        <taxon>Promethearchaeum</taxon>
    </lineage>
</organism>
<dbReference type="EMBL" id="CP042905">
    <property type="protein sequence ID" value="QEE16875.2"/>
    <property type="molecule type" value="Genomic_DNA"/>
</dbReference>
<dbReference type="InterPro" id="IPR001647">
    <property type="entry name" value="HTH_TetR"/>
</dbReference>
<dbReference type="GO" id="GO:0003677">
    <property type="term" value="F:DNA binding"/>
    <property type="evidence" value="ECO:0007669"/>
    <property type="project" value="UniProtKB-KW"/>
</dbReference>
<dbReference type="AlphaFoldDB" id="A0A5B9DD07"/>
<evidence type="ECO:0000256" key="1">
    <source>
        <dbReference type="ARBA" id="ARBA00023125"/>
    </source>
</evidence>
<sequence>MDVSDQNFEKKQEIANKFMEFFLKHGMVKTIVNDVSKELHMSKKTIYKYFKGGKQDCLYFIFSNIGHQARMIIEKDIMNLSSSWEKIEYLIRQIYEVSVPYVLGNAAENDEDYVVENRIVGNAFKDVFQDLFIKNINQGINKKEFSTSNANQTFNFIYGVILESMIMIHDDPAINILDQVIKTVRKILKK</sequence>
<gene>
    <name evidence="2" type="ORF">DSAG12_02705</name>
</gene>
<reference evidence="2 3" key="2">
    <citation type="journal article" date="2024" name="Int. J. Syst. Evol. Microbiol.">
        <title>Promethearchaeum syntrophicum gen. nov., sp. nov., an anaerobic, obligately syntrophic archaeon, the first isolate of the lineage 'Asgard' archaea, and proposal of the new archaeal phylum Promethearchaeota phyl. nov. and kingdom Promethearchaeati regn. nov.</title>
        <authorList>
            <person name="Imachi H."/>
            <person name="Nobu M.K."/>
            <person name="Kato S."/>
            <person name="Takaki Y."/>
            <person name="Miyazaki M."/>
            <person name="Miyata M."/>
            <person name="Ogawara M."/>
            <person name="Saito Y."/>
            <person name="Sakai S."/>
            <person name="Tahara Y.O."/>
            <person name="Takano Y."/>
            <person name="Tasumi E."/>
            <person name="Uematsu K."/>
            <person name="Yoshimura T."/>
            <person name="Itoh T."/>
            <person name="Ohkuma M."/>
            <person name="Takai K."/>
        </authorList>
    </citation>
    <scope>NUCLEOTIDE SEQUENCE [LARGE SCALE GENOMIC DNA]</scope>
    <source>
        <strain evidence="2 3">MK-D1</strain>
    </source>
</reference>
<dbReference type="Gene3D" id="1.10.357.10">
    <property type="entry name" value="Tetracycline Repressor, domain 2"/>
    <property type="match status" value="1"/>
</dbReference>
<dbReference type="KEGG" id="psyt:DSAG12_02705"/>
<evidence type="ECO:0000313" key="3">
    <source>
        <dbReference type="Proteomes" id="UP000321408"/>
    </source>
</evidence>
<dbReference type="InterPro" id="IPR009057">
    <property type="entry name" value="Homeodomain-like_sf"/>
</dbReference>